<evidence type="ECO:0000256" key="4">
    <source>
        <dbReference type="RuleBase" id="RU003690"/>
    </source>
</evidence>
<dbReference type="PANTHER" id="PTHR10353:SF137">
    <property type="entry name" value="MYROSINASE 3-RELATED"/>
    <property type="match status" value="1"/>
</dbReference>
<dbReference type="InterPro" id="IPR001360">
    <property type="entry name" value="Glyco_hydro_1"/>
</dbReference>
<evidence type="ECO:0000313" key="6">
    <source>
        <dbReference type="Proteomes" id="UP000291084"/>
    </source>
</evidence>
<dbReference type="SUPFAM" id="SSF51445">
    <property type="entry name" value="(Trans)glycosidases"/>
    <property type="match status" value="1"/>
</dbReference>
<dbReference type="EMBL" id="AP015039">
    <property type="protein sequence ID" value="BAT89257.1"/>
    <property type="molecule type" value="Genomic_DNA"/>
</dbReference>
<dbReference type="Pfam" id="PF00232">
    <property type="entry name" value="Glyco_hydro_1"/>
    <property type="match status" value="1"/>
</dbReference>
<dbReference type="AlphaFoldDB" id="A0A0S3S8X8"/>
<gene>
    <name evidence="5" type="primary">Vigan.06G016700</name>
    <name evidence="5" type="ORF">VIGAN_06016700</name>
</gene>
<comment type="similarity">
    <text evidence="1 4">Belongs to the glycosyl hydrolase 1 family.</text>
</comment>
<evidence type="ECO:0000313" key="5">
    <source>
        <dbReference type="EMBL" id="BAT89257.1"/>
    </source>
</evidence>
<dbReference type="InterPro" id="IPR017853">
    <property type="entry name" value="GH"/>
</dbReference>
<dbReference type="PANTHER" id="PTHR10353">
    <property type="entry name" value="GLYCOSYL HYDROLASE"/>
    <property type="match status" value="1"/>
</dbReference>
<dbReference type="OrthoDB" id="65569at2759"/>
<evidence type="ECO:0000256" key="1">
    <source>
        <dbReference type="ARBA" id="ARBA00010838"/>
    </source>
</evidence>
<evidence type="ECO:0008006" key="7">
    <source>
        <dbReference type="Google" id="ProtNLM"/>
    </source>
</evidence>
<dbReference type="GO" id="GO:0005975">
    <property type="term" value="P:carbohydrate metabolic process"/>
    <property type="evidence" value="ECO:0007669"/>
    <property type="project" value="InterPro"/>
</dbReference>
<name>A0A0S3S8X8_PHAAN</name>
<proteinExistence type="inferred from homology"/>
<keyword evidence="6" id="KW-1185">Reference proteome</keyword>
<evidence type="ECO:0000256" key="3">
    <source>
        <dbReference type="ARBA" id="ARBA00023295"/>
    </source>
</evidence>
<dbReference type="GO" id="GO:0008422">
    <property type="term" value="F:beta-glucosidase activity"/>
    <property type="evidence" value="ECO:0007669"/>
    <property type="project" value="TreeGrafter"/>
</dbReference>
<accession>A0A0S3S8X8</accession>
<evidence type="ECO:0000256" key="2">
    <source>
        <dbReference type="ARBA" id="ARBA00022801"/>
    </source>
</evidence>
<reference evidence="5 6" key="1">
    <citation type="journal article" date="2015" name="Sci. Rep.">
        <title>The power of single molecule real-time sequencing technology in the de novo assembly of a eukaryotic genome.</title>
        <authorList>
            <person name="Sakai H."/>
            <person name="Naito K."/>
            <person name="Ogiso-Tanaka E."/>
            <person name="Takahashi Y."/>
            <person name="Iseki K."/>
            <person name="Muto C."/>
            <person name="Satou K."/>
            <person name="Teruya K."/>
            <person name="Shiroma A."/>
            <person name="Shimoji M."/>
            <person name="Hirano T."/>
            <person name="Itoh T."/>
            <person name="Kaga A."/>
            <person name="Tomooka N."/>
        </authorList>
    </citation>
    <scope>NUCLEOTIDE SEQUENCE [LARGE SCALE GENOMIC DNA]</scope>
    <source>
        <strain evidence="6">cv. Shumari</strain>
    </source>
</reference>
<protein>
    <recommendedName>
        <fullName evidence="7">Beta-glucosidase</fullName>
    </recommendedName>
</protein>
<organism evidence="5 6">
    <name type="scientific">Vigna angularis var. angularis</name>
    <dbReference type="NCBI Taxonomy" id="157739"/>
    <lineage>
        <taxon>Eukaryota</taxon>
        <taxon>Viridiplantae</taxon>
        <taxon>Streptophyta</taxon>
        <taxon>Embryophyta</taxon>
        <taxon>Tracheophyta</taxon>
        <taxon>Spermatophyta</taxon>
        <taxon>Magnoliopsida</taxon>
        <taxon>eudicotyledons</taxon>
        <taxon>Gunneridae</taxon>
        <taxon>Pentapetalae</taxon>
        <taxon>rosids</taxon>
        <taxon>fabids</taxon>
        <taxon>Fabales</taxon>
        <taxon>Fabaceae</taxon>
        <taxon>Papilionoideae</taxon>
        <taxon>50 kb inversion clade</taxon>
        <taxon>NPAAA clade</taxon>
        <taxon>indigoferoid/millettioid clade</taxon>
        <taxon>Phaseoleae</taxon>
        <taxon>Vigna</taxon>
    </lineage>
</organism>
<dbReference type="Proteomes" id="UP000291084">
    <property type="component" value="Chromosome 6"/>
</dbReference>
<dbReference type="Gene3D" id="3.20.20.80">
    <property type="entry name" value="Glycosidases"/>
    <property type="match status" value="1"/>
</dbReference>
<sequence>MAPGRCSSWVNPNCVGGDSGTEPYIVSHNQLLAHAAAVRVYKTKYQASQKGLIGITLVCNWFIPFSDTKSDQKAAERSVEFMYGW</sequence>
<keyword evidence="3" id="KW-0326">Glycosidase</keyword>
<keyword evidence="2" id="KW-0378">Hydrolase</keyword>